<name>A0A455T498_9CHLR</name>
<sequence length="74" mass="8904">MYRLRIAELLRERGRSQSWLAREAKIPELLVRKMIREPTTYRPTYVTLDKVARTLKVRVDDLYEWLPDPEDEAS</sequence>
<protein>
    <recommendedName>
        <fullName evidence="1">HTH cro/C1-type domain-containing protein</fullName>
    </recommendedName>
</protein>
<dbReference type="AlphaFoldDB" id="A0A455T498"/>
<proteinExistence type="predicted"/>
<dbReference type="Gene3D" id="1.10.260.40">
    <property type="entry name" value="lambda repressor-like DNA-binding domains"/>
    <property type="match status" value="1"/>
</dbReference>
<dbReference type="SUPFAM" id="SSF47413">
    <property type="entry name" value="lambda repressor-like DNA-binding domains"/>
    <property type="match status" value="1"/>
</dbReference>
<dbReference type="GO" id="GO:0003677">
    <property type="term" value="F:DNA binding"/>
    <property type="evidence" value="ECO:0007669"/>
    <property type="project" value="InterPro"/>
</dbReference>
<dbReference type="InterPro" id="IPR001387">
    <property type="entry name" value="Cro/C1-type_HTH"/>
</dbReference>
<gene>
    <name evidence="2" type="ORF">KTA_14940</name>
</gene>
<evidence type="ECO:0000313" key="2">
    <source>
        <dbReference type="EMBL" id="BBH93295.1"/>
    </source>
</evidence>
<dbReference type="CDD" id="cd00093">
    <property type="entry name" value="HTH_XRE"/>
    <property type="match status" value="1"/>
</dbReference>
<accession>A0A455T498</accession>
<organism evidence="2">
    <name type="scientific">Thermogemmatispora argillosa</name>
    <dbReference type="NCBI Taxonomy" id="2045280"/>
    <lineage>
        <taxon>Bacteria</taxon>
        <taxon>Bacillati</taxon>
        <taxon>Chloroflexota</taxon>
        <taxon>Ktedonobacteria</taxon>
        <taxon>Thermogemmatisporales</taxon>
        <taxon>Thermogemmatisporaceae</taxon>
        <taxon>Thermogemmatispora</taxon>
    </lineage>
</organism>
<feature type="domain" description="HTH cro/C1-type" evidence="1">
    <location>
        <begin position="5"/>
        <end position="62"/>
    </location>
</feature>
<reference evidence="2" key="1">
    <citation type="submission" date="2018-12" db="EMBL/GenBank/DDBJ databases">
        <title>Novel natural products biosynthetic potential of the class Ktedonobacteria.</title>
        <authorList>
            <person name="Zheng Y."/>
            <person name="Saitou A."/>
            <person name="Wang C.M."/>
            <person name="Toyoda A."/>
            <person name="Minakuchi Y."/>
            <person name="Sekiguchi Y."/>
            <person name="Ueda K."/>
            <person name="Takano H."/>
            <person name="Sakai Y."/>
            <person name="Yokota A."/>
            <person name="Yabe S."/>
        </authorList>
    </citation>
    <scope>NUCLEOTIDE SEQUENCE</scope>
    <source>
        <strain evidence="2">A3-2</strain>
    </source>
</reference>
<evidence type="ECO:0000259" key="1">
    <source>
        <dbReference type="SMART" id="SM00530"/>
    </source>
</evidence>
<dbReference type="Pfam" id="PF13443">
    <property type="entry name" value="HTH_26"/>
    <property type="match status" value="1"/>
</dbReference>
<dbReference type="SMART" id="SM00530">
    <property type="entry name" value="HTH_XRE"/>
    <property type="match status" value="1"/>
</dbReference>
<dbReference type="EMBL" id="AP019377">
    <property type="protein sequence ID" value="BBH93295.1"/>
    <property type="molecule type" value="Genomic_DNA"/>
</dbReference>
<dbReference type="InterPro" id="IPR010982">
    <property type="entry name" value="Lambda_DNA-bd_dom_sf"/>
</dbReference>